<evidence type="ECO:0000256" key="5">
    <source>
        <dbReference type="ARBA" id="ARBA00023284"/>
    </source>
</evidence>
<dbReference type="Gene3D" id="3.40.30.10">
    <property type="entry name" value="Glutaredoxin"/>
    <property type="match status" value="1"/>
</dbReference>
<dbReference type="NCBIfam" id="TIGR00365">
    <property type="entry name" value="Grx4 family monothiol glutaredoxin"/>
    <property type="match status" value="1"/>
</dbReference>
<evidence type="ECO:0000256" key="1">
    <source>
        <dbReference type="ARBA" id="ARBA00022714"/>
    </source>
</evidence>
<dbReference type="AlphaFoldDB" id="A0A4U5JIJ5"/>
<dbReference type="SUPFAM" id="SSF89360">
    <property type="entry name" value="HesB-like domain"/>
    <property type="match status" value="1"/>
</dbReference>
<evidence type="ECO:0000313" key="8">
    <source>
        <dbReference type="Proteomes" id="UP000308707"/>
    </source>
</evidence>
<dbReference type="InterPro" id="IPR004480">
    <property type="entry name" value="Monothiol_GRX-rel"/>
</dbReference>
<accession>A0A4U5JIJ5</accession>
<dbReference type="RefSeq" id="WP_137267812.1">
    <property type="nucleotide sequence ID" value="NZ_SZUA01000003.1"/>
</dbReference>
<dbReference type="Gene3D" id="3.40.250.10">
    <property type="entry name" value="Rhodanese-like domain"/>
    <property type="match status" value="1"/>
</dbReference>
<dbReference type="PANTHER" id="PTHR10293">
    <property type="entry name" value="GLUTAREDOXIN FAMILY MEMBER"/>
    <property type="match status" value="1"/>
</dbReference>
<dbReference type="InterPro" id="IPR033658">
    <property type="entry name" value="GRX_PICOT-like"/>
</dbReference>
<sequence length="309" mass="32763">MALDSALRQRIETLLNSNRVVLFMKGSPNAPQCGFSAKAVAALDALGVDYAHSDVLQDGEIREGIKAYGEWPTIPQLYIDGQLIGGSDIIEQMANSGELHGALGLPPPDRTPPTINITPAAAQMLRQAVEDAGGEVVVKLDIDKNFRTRLQLAQDDPGAITAEAEGVRVQFDLSGARRADGLTIDWADDARGRGLVIDNPNAPAPVRGIGPAEANERVAAGSLILVDVRPPDERAQAAVGVAFQTLDGDGIERLRALPKDTALAFLCHHGGRSAQAAEHFRGLGFGNVFNVEGGIDAWANDVDPSLPRY</sequence>
<dbReference type="InterPro" id="IPR002109">
    <property type="entry name" value="Glutaredoxin"/>
</dbReference>
<organism evidence="7 8">
    <name type="scientific">Luteimonas gilva</name>
    <dbReference type="NCBI Taxonomy" id="2572684"/>
    <lineage>
        <taxon>Bacteria</taxon>
        <taxon>Pseudomonadati</taxon>
        <taxon>Pseudomonadota</taxon>
        <taxon>Gammaproteobacteria</taxon>
        <taxon>Lysobacterales</taxon>
        <taxon>Lysobacteraceae</taxon>
        <taxon>Luteimonas</taxon>
    </lineage>
</organism>
<keyword evidence="3" id="KW-0408">Iron</keyword>
<reference evidence="7 8" key="1">
    <citation type="submission" date="2019-04" db="EMBL/GenBank/DDBJ databases">
        <title>Reference strain of H23.</title>
        <authorList>
            <person name="Luo X."/>
        </authorList>
    </citation>
    <scope>NUCLEOTIDE SEQUENCE [LARGE SCALE GENOMIC DNA]</scope>
    <source>
        <strain evidence="7 8">H23</strain>
    </source>
</reference>
<dbReference type="OrthoDB" id="9804115at2"/>
<comment type="caution">
    <text evidence="7">The sequence shown here is derived from an EMBL/GenBank/DDBJ whole genome shotgun (WGS) entry which is preliminary data.</text>
</comment>
<dbReference type="SUPFAM" id="SSF52833">
    <property type="entry name" value="Thioredoxin-like"/>
    <property type="match status" value="1"/>
</dbReference>
<proteinExistence type="predicted"/>
<dbReference type="EMBL" id="SZUA01000003">
    <property type="protein sequence ID" value="TKR29410.1"/>
    <property type="molecule type" value="Genomic_DNA"/>
</dbReference>
<dbReference type="Gene3D" id="2.60.300.12">
    <property type="entry name" value="HesB-like domain"/>
    <property type="match status" value="1"/>
</dbReference>
<evidence type="ECO:0000256" key="3">
    <source>
        <dbReference type="ARBA" id="ARBA00023004"/>
    </source>
</evidence>
<dbReference type="InterPro" id="IPR035903">
    <property type="entry name" value="HesB-like_dom_sf"/>
</dbReference>
<evidence type="ECO:0000256" key="2">
    <source>
        <dbReference type="ARBA" id="ARBA00022723"/>
    </source>
</evidence>
<dbReference type="CDD" id="cd03028">
    <property type="entry name" value="GRX_PICOT_like"/>
    <property type="match status" value="1"/>
</dbReference>
<dbReference type="PROSITE" id="PS51354">
    <property type="entry name" value="GLUTAREDOXIN_2"/>
    <property type="match status" value="1"/>
</dbReference>
<name>A0A4U5JIJ5_9GAMM</name>
<evidence type="ECO:0000259" key="6">
    <source>
        <dbReference type="PROSITE" id="PS50206"/>
    </source>
</evidence>
<dbReference type="GO" id="GO:0046872">
    <property type="term" value="F:metal ion binding"/>
    <property type="evidence" value="ECO:0007669"/>
    <property type="project" value="UniProtKB-KW"/>
</dbReference>
<dbReference type="PANTHER" id="PTHR10293:SF16">
    <property type="entry name" value="GLUTAREDOXIN-RELATED PROTEIN 5, MITOCHONDRIAL"/>
    <property type="match status" value="1"/>
</dbReference>
<dbReference type="SUPFAM" id="SSF52821">
    <property type="entry name" value="Rhodanese/Cell cycle control phosphatase"/>
    <property type="match status" value="1"/>
</dbReference>
<dbReference type="Proteomes" id="UP000308707">
    <property type="component" value="Unassembled WGS sequence"/>
</dbReference>
<dbReference type="InterPro" id="IPR001763">
    <property type="entry name" value="Rhodanese-like_dom"/>
</dbReference>
<dbReference type="PROSITE" id="PS50206">
    <property type="entry name" value="RHODANESE_3"/>
    <property type="match status" value="1"/>
</dbReference>
<dbReference type="GO" id="GO:0051537">
    <property type="term" value="F:2 iron, 2 sulfur cluster binding"/>
    <property type="evidence" value="ECO:0007669"/>
    <property type="project" value="UniProtKB-KW"/>
</dbReference>
<protein>
    <submittedName>
        <fullName evidence="7">Grx4 family monothiol glutaredoxin</fullName>
    </submittedName>
</protein>
<evidence type="ECO:0000313" key="7">
    <source>
        <dbReference type="EMBL" id="TKR29410.1"/>
    </source>
</evidence>
<evidence type="ECO:0000256" key="4">
    <source>
        <dbReference type="ARBA" id="ARBA00023014"/>
    </source>
</evidence>
<keyword evidence="5" id="KW-0676">Redox-active center</keyword>
<dbReference type="Pfam" id="PF00462">
    <property type="entry name" value="Glutaredoxin"/>
    <property type="match status" value="1"/>
</dbReference>
<gene>
    <name evidence="7" type="primary">grxD</name>
    <name evidence="7" type="ORF">FCE95_14770</name>
</gene>
<keyword evidence="4" id="KW-0411">Iron-sulfur</keyword>
<dbReference type="CDD" id="cd00158">
    <property type="entry name" value="RHOD"/>
    <property type="match status" value="1"/>
</dbReference>
<dbReference type="Pfam" id="PF00581">
    <property type="entry name" value="Rhodanese"/>
    <property type="match status" value="1"/>
</dbReference>
<feature type="domain" description="Rhodanese" evidence="6">
    <location>
        <begin position="219"/>
        <end position="307"/>
    </location>
</feature>
<keyword evidence="1" id="KW-0001">2Fe-2S</keyword>
<keyword evidence="8" id="KW-1185">Reference proteome</keyword>
<dbReference type="InterPro" id="IPR036249">
    <property type="entry name" value="Thioredoxin-like_sf"/>
</dbReference>
<dbReference type="SMART" id="SM00450">
    <property type="entry name" value="RHOD"/>
    <property type="match status" value="1"/>
</dbReference>
<dbReference type="InterPro" id="IPR036873">
    <property type="entry name" value="Rhodanese-like_dom_sf"/>
</dbReference>
<keyword evidence="2" id="KW-0479">Metal-binding</keyword>